<feature type="binding site" evidence="10">
    <location>
        <position position="116"/>
    </location>
    <ligand>
        <name>4-amino-2-methyl-5-(diphosphooxymethyl)pyrimidine</name>
        <dbReference type="ChEBI" id="CHEBI:57841"/>
    </ligand>
</feature>
<dbReference type="SUPFAM" id="SSF51391">
    <property type="entry name" value="Thiamin phosphate synthase"/>
    <property type="match status" value="1"/>
</dbReference>
<feature type="binding site" evidence="10">
    <location>
        <position position="175"/>
    </location>
    <ligand>
        <name>2-[(2R,5Z)-2-carboxy-4-methylthiazol-5(2H)-ylidene]ethyl phosphate</name>
        <dbReference type="ChEBI" id="CHEBI:62899"/>
    </ligand>
</feature>
<evidence type="ECO:0000313" key="14">
    <source>
        <dbReference type="EMBL" id="PVX39852.1"/>
    </source>
</evidence>
<protein>
    <recommendedName>
        <fullName evidence="10">Thiamine-phosphate synthase</fullName>
        <shortName evidence="10">TP synthase</shortName>
        <shortName evidence="10">TPS</shortName>
        <ecNumber evidence="10">2.5.1.3</ecNumber>
    </recommendedName>
    <alternativeName>
        <fullName evidence="10">Thiamine-phosphate pyrophosphorylase</fullName>
        <shortName evidence="10">TMP pyrophosphorylase</shortName>
        <shortName evidence="10">TMP-PPase</shortName>
    </alternativeName>
</protein>
<dbReference type="GO" id="GO:0009228">
    <property type="term" value="P:thiamine biosynthetic process"/>
    <property type="evidence" value="ECO:0007669"/>
    <property type="project" value="UniProtKB-KW"/>
</dbReference>
<dbReference type="InterPro" id="IPR036206">
    <property type="entry name" value="ThiamineP_synth_sf"/>
</dbReference>
<keyword evidence="3 10" id="KW-0808">Transferase</keyword>
<evidence type="ECO:0000259" key="13">
    <source>
        <dbReference type="Pfam" id="PF02581"/>
    </source>
</evidence>
<evidence type="ECO:0000256" key="10">
    <source>
        <dbReference type="HAMAP-Rule" id="MF_00097"/>
    </source>
</evidence>
<dbReference type="Pfam" id="PF02581">
    <property type="entry name" value="TMP-TENI"/>
    <property type="match status" value="1"/>
</dbReference>
<keyword evidence="15" id="KW-1185">Reference proteome</keyword>
<dbReference type="UniPathway" id="UPA00060">
    <property type="reaction ID" value="UER00141"/>
</dbReference>
<feature type="binding site" evidence="10">
    <location>
        <begin position="143"/>
        <end position="145"/>
    </location>
    <ligand>
        <name>2-[(2R,5Z)-2-carboxy-4-methylthiazol-5(2H)-ylidene]ethyl phosphate</name>
        <dbReference type="ChEBI" id="CHEBI:62899"/>
    </ligand>
</feature>
<reference evidence="14 15" key="1">
    <citation type="submission" date="2018-05" db="EMBL/GenBank/DDBJ databases">
        <title>Genomic Encyclopedia of Type Strains, Phase IV (KMG-IV): sequencing the most valuable type-strain genomes for metagenomic binning, comparative biology and taxonomic classification.</title>
        <authorList>
            <person name="Goeker M."/>
        </authorList>
    </citation>
    <scope>NUCLEOTIDE SEQUENCE [LARGE SCALE GENOMIC DNA]</scope>
    <source>
        <strain evidence="14 15">DSM 22999</strain>
    </source>
</reference>
<dbReference type="FunFam" id="3.20.20.70:FF:000096">
    <property type="entry name" value="Thiamine-phosphate synthase"/>
    <property type="match status" value="1"/>
</dbReference>
<comment type="caution">
    <text evidence="14">The sequence shown here is derived from an EMBL/GenBank/DDBJ whole genome shotgun (WGS) entry which is preliminary data.</text>
</comment>
<comment type="catalytic activity">
    <reaction evidence="8 10 11">
        <text>2-(2-carboxy-4-methylthiazol-5-yl)ethyl phosphate + 4-amino-2-methyl-5-(diphosphooxymethyl)pyrimidine + 2 H(+) = thiamine phosphate + CO2 + diphosphate</text>
        <dbReference type="Rhea" id="RHEA:47848"/>
        <dbReference type="ChEBI" id="CHEBI:15378"/>
        <dbReference type="ChEBI" id="CHEBI:16526"/>
        <dbReference type="ChEBI" id="CHEBI:33019"/>
        <dbReference type="ChEBI" id="CHEBI:37575"/>
        <dbReference type="ChEBI" id="CHEBI:57841"/>
        <dbReference type="ChEBI" id="CHEBI:62890"/>
        <dbReference type="EC" id="2.5.1.3"/>
    </reaction>
</comment>
<comment type="similarity">
    <text evidence="10 11">Belongs to the thiamine-phosphate synthase family.</text>
</comment>
<evidence type="ECO:0000313" key="15">
    <source>
        <dbReference type="Proteomes" id="UP000245909"/>
    </source>
</evidence>
<accession>A0A2U0T8B8</accession>
<dbReference type="HAMAP" id="MF_00097">
    <property type="entry name" value="TMP_synthase"/>
    <property type="match status" value="1"/>
</dbReference>
<dbReference type="EMBL" id="QENU01000004">
    <property type="protein sequence ID" value="PVX39852.1"/>
    <property type="molecule type" value="Genomic_DNA"/>
</dbReference>
<dbReference type="AlphaFoldDB" id="A0A2U0T8B8"/>
<dbReference type="GO" id="GO:0000287">
    <property type="term" value="F:magnesium ion binding"/>
    <property type="evidence" value="ECO:0007669"/>
    <property type="project" value="UniProtKB-UniRule"/>
</dbReference>
<evidence type="ECO:0000256" key="7">
    <source>
        <dbReference type="ARBA" id="ARBA00047334"/>
    </source>
</evidence>
<feature type="domain" description="Thiamine phosphate synthase/TenI" evidence="13">
    <location>
        <begin position="4"/>
        <end position="198"/>
    </location>
</feature>
<keyword evidence="6 10" id="KW-0784">Thiamine biosynthesis</keyword>
<evidence type="ECO:0000256" key="8">
    <source>
        <dbReference type="ARBA" id="ARBA00047851"/>
    </source>
</evidence>
<name>A0A2U0T8B8_9PAST</name>
<feature type="binding site" evidence="10">
    <location>
        <position position="78"/>
    </location>
    <ligand>
        <name>Mg(2+)</name>
        <dbReference type="ChEBI" id="CHEBI:18420"/>
    </ligand>
</feature>
<dbReference type="InterPro" id="IPR022998">
    <property type="entry name" value="ThiamineP_synth_TenI"/>
</dbReference>
<dbReference type="InterPro" id="IPR034291">
    <property type="entry name" value="TMP_synthase"/>
</dbReference>
<comment type="pathway">
    <text evidence="2 10 12">Cofactor biosynthesis; thiamine diphosphate biosynthesis; thiamine phosphate from 4-amino-2-methyl-5-diphosphomethylpyrimidine and 4-methyl-5-(2-phosphoethyl)-thiazole: step 1/1.</text>
</comment>
<keyword evidence="4 10" id="KW-0479">Metal-binding</keyword>
<comment type="function">
    <text evidence="1 10">Condenses 4-methyl-5-(beta-hydroxyethyl)thiazole monophosphate (THZ-P) and 2-methyl-4-amino-5-hydroxymethyl pyrimidine pyrophosphate (HMP-PP) to form thiamine monophosphate (TMP).</text>
</comment>
<dbReference type="GO" id="GO:0009229">
    <property type="term" value="P:thiamine diphosphate biosynthetic process"/>
    <property type="evidence" value="ECO:0007669"/>
    <property type="project" value="UniProtKB-UniRule"/>
</dbReference>
<evidence type="ECO:0000256" key="1">
    <source>
        <dbReference type="ARBA" id="ARBA00003814"/>
    </source>
</evidence>
<dbReference type="PANTHER" id="PTHR20857:SF15">
    <property type="entry name" value="THIAMINE-PHOSPHATE SYNTHASE"/>
    <property type="match status" value="1"/>
</dbReference>
<proteinExistence type="inferred from homology"/>
<feature type="binding site" evidence="10">
    <location>
        <position position="146"/>
    </location>
    <ligand>
        <name>4-amino-2-methyl-5-(diphosphooxymethyl)pyrimidine</name>
        <dbReference type="ChEBI" id="CHEBI:57841"/>
    </ligand>
</feature>
<dbReference type="Gene3D" id="3.20.20.70">
    <property type="entry name" value="Aldolase class I"/>
    <property type="match status" value="1"/>
</dbReference>
<evidence type="ECO:0000256" key="9">
    <source>
        <dbReference type="ARBA" id="ARBA00047883"/>
    </source>
</evidence>
<comment type="catalytic activity">
    <reaction evidence="7 10 11">
        <text>4-methyl-5-(2-phosphooxyethyl)-thiazole + 4-amino-2-methyl-5-(diphosphooxymethyl)pyrimidine + H(+) = thiamine phosphate + diphosphate</text>
        <dbReference type="Rhea" id="RHEA:22328"/>
        <dbReference type="ChEBI" id="CHEBI:15378"/>
        <dbReference type="ChEBI" id="CHEBI:33019"/>
        <dbReference type="ChEBI" id="CHEBI:37575"/>
        <dbReference type="ChEBI" id="CHEBI:57841"/>
        <dbReference type="ChEBI" id="CHEBI:58296"/>
        <dbReference type="EC" id="2.5.1.3"/>
    </reaction>
</comment>
<dbReference type="InterPro" id="IPR013785">
    <property type="entry name" value="Aldolase_TIM"/>
</dbReference>
<evidence type="ECO:0000256" key="12">
    <source>
        <dbReference type="RuleBase" id="RU004253"/>
    </source>
</evidence>
<dbReference type="PANTHER" id="PTHR20857">
    <property type="entry name" value="THIAMINE-PHOSPHATE PYROPHOSPHORYLASE"/>
    <property type="match status" value="1"/>
</dbReference>
<evidence type="ECO:0000256" key="11">
    <source>
        <dbReference type="RuleBase" id="RU003826"/>
    </source>
</evidence>
<keyword evidence="5 10" id="KW-0460">Magnesium</keyword>
<evidence type="ECO:0000256" key="4">
    <source>
        <dbReference type="ARBA" id="ARBA00022723"/>
    </source>
</evidence>
<evidence type="ECO:0000256" key="5">
    <source>
        <dbReference type="ARBA" id="ARBA00022842"/>
    </source>
</evidence>
<dbReference type="NCBIfam" id="TIGR00693">
    <property type="entry name" value="thiE"/>
    <property type="match status" value="1"/>
</dbReference>
<feature type="binding site" evidence="10">
    <location>
        <begin position="40"/>
        <end position="44"/>
    </location>
    <ligand>
        <name>4-amino-2-methyl-5-(diphosphooxymethyl)pyrimidine</name>
        <dbReference type="ChEBI" id="CHEBI:57841"/>
    </ligand>
</feature>
<dbReference type="GO" id="GO:0005737">
    <property type="term" value="C:cytoplasm"/>
    <property type="evidence" value="ECO:0007669"/>
    <property type="project" value="TreeGrafter"/>
</dbReference>
<feature type="binding site" evidence="10">
    <location>
        <position position="77"/>
    </location>
    <ligand>
        <name>4-amino-2-methyl-5-(diphosphooxymethyl)pyrimidine</name>
        <dbReference type="ChEBI" id="CHEBI:57841"/>
    </ligand>
</feature>
<feature type="binding site" evidence="10">
    <location>
        <begin position="195"/>
        <end position="196"/>
    </location>
    <ligand>
        <name>2-[(2R,5Z)-2-carboxy-4-methylthiazol-5(2H)-ylidene]ethyl phosphate</name>
        <dbReference type="ChEBI" id="CHEBI:62899"/>
    </ligand>
</feature>
<comment type="catalytic activity">
    <reaction evidence="9 10 11">
        <text>2-[(2R,5Z)-2-carboxy-4-methylthiazol-5(2H)-ylidene]ethyl phosphate + 4-amino-2-methyl-5-(diphosphooxymethyl)pyrimidine + 2 H(+) = thiamine phosphate + CO2 + diphosphate</text>
        <dbReference type="Rhea" id="RHEA:47844"/>
        <dbReference type="ChEBI" id="CHEBI:15378"/>
        <dbReference type="ChEBI" id="CHEBI:16526"/>
        <dbReference type="ChEBI" id="CHEBI:33019"/>
        <dbReference type="ChEBI" id="CHEBI:37575"/>
        <dbReference type="ChEBI" id="CHEBI:57841"/>
        <dbReference type="ChEBI" id="CHEBI:62899"/>
        <dbReference type="EC" id="2.5.1.3"/>
    </reaction>
</comment>
<organism evidence="14 15">
    <name type="scientific">Alitibacter langaaensis DSM 22999</name>
    <dbReference type="NCBI Taxonomy" id="1122935"/>
    <lineage>
        <taxon>Bacteria</taxon>
        <taxon>Pseudomonadati</taxon>
        <taxon>Pseudomonadota</taxon>
        <taxon>Gammaproteobacteria</taxon>
        <taxon>Pasteurellales</taxon>
        <taxon>Pasteurellaceae</taxon>
        <taxon>Alitibacter</taxon>
    </lineage>
</organism>
<evidence type="ECO:0000256" key="2">
    <source>
        <dbReference type="ARBA" id="ARBA00005165"/>
    </source>
</evidence>
<evidence type="ECO:0000256" key="3">
    <source>
        <dbReference type="ARBA" id="ARBA00022679"/>
    </source>
</evidence>
<dbReference type="EC" id="2.5.1.3" evidence="10"/>
<feature type="binding site" evidence="10">
    <location>
        <position position="97"/>
    </location>
    <ligand>
        <name>Mg(2+)</name>
        <dbReference type="ChEBI" id="CHEBI:18420"/>
    </ligand>
</feature>
<dbReference type="Proteomes" id="UP000245909">
    <property type="component" value="Unassembled WGS sequence"/>
</dbReference>
<comment type="cofactor">
    <cofactor evidence="10">
        <name>Mg(2+)</name>
        <dbReference type="ChEBI" id="CHEBI:18420"/>
    </cofactor>
    <text evidence="10">Binds 1 Mg(2+) ion per subunit.</text>
</comment>
<evidence type="ECO:0000256" key="6">
    <source>
        <dbReference type="ARBA" id="ARBA00022977"/>
    </source>
</evidence>
<sequence>MLSVYFVAGTQDCLHLAGEPSANLLRILEQALQAGITCFQFRDKGEHSLEYASEKQKQLAIQCLALCRQYQVPFIMNDNVPLALEIGADGIHVGQSDMAVSEILAQAQHKFILGLSTNNLADVLAAKDDANIDYLGVGPIFPTHSKADHSPALGVSFVGELKALGVEKPLVAIGGINESNAYILREQGADGVAVISAITQSQHLAETIQILAGKKKRIAP</sequence>
<dbReference type="CDD" id="cd00564">
    <property type="entry name" value="TMP_TenI"/>
    <property type="match status" value="1"/>
</dbReference>
<gene>
    <name evidence="10" type="primary">thiE</name>
    <name evidence="14" type="ORF">C8D76_10453</name>
</gene>
<dbReference type="GO" id="GO:0004789">
    <property type="term" value="F:thiamine-phosphate diphosphorylase activity"/>
    <property type="evidence" value="ECO:0007669"/>
    <property type="project" value="UniProtKB-UniRule"/>
</dbReference>